<dbReference type="GO" id="GO:0061599">
    <property type="term" value="F:molybdopterin molybdotransferase activity"/>
    <property type="evidence" value="ECO:0007669"/>
    <property type="project" value="UniProtKB-UniRule"/>
</dbReference>
<dbReference type="InterPro" id="IPR005111">
    <property type="entry name" value="MoeA_C_domain_IV"/>
</dbReference>
<evidence type="ECO:0000313" key="14">
    <source>
        <dbReference type="Proteomes" id="UP000198804"/>
    </source>
</evidence>
<dbReference type="OrthoDB" id="9804758at2"/>
<organism evidence="13 14">
    <name type="scientific">Methylorubrum salsuginis</name>
    <dbReference type="NCBI Taxonomy" id="414703"/>
    <lineage>
        <taxon>Bacteria</taxon>
        <taxon>Pseudomonadati</taxon>
        <taxon>Pseudomonadota</taxon>
        <taxon>Alphaproteobacteria</taxon>
        <taxon>Hyphomicrobiales</taxon>
        <taxon>Methylobacteriaceae</taxon>
        <taxon>Methylorubrum</taxon>
    </lineage>
</organism>
<sequence length="408" mass="42369">MSLLPVADALANILAAIPGPVEAESIPVARAAGRTLAADLAALRTQPPFPASAMDGYAVRAADVAQVPATLRLVGTSAAGHGYSERVGPGEAVRIFTGAPVPEGADAILIQENAETEGDTVTAREPVAAGRFLRRAGLDFAKGETLLRAGETLDARRLALAAAAGHAVLPMRRRPRVAVIATGDELVRPGETPAWDQIVASNGLALAALATEAGAEAIDLGIVADDLAALRDAIARARAAGADLVVTLGGASVGDHDLVQAALREEGLELGFWRVALRPGKPLMFGRLGPMTVIGLPGNPVSSIVCGLLFVVPAIRALLGDPRAGQDRTEPAVLGRDMPENDQRQDYLRARIETAPDRLPVAHPENRQDSSMLSVLGSSEALLVRAPHAPAAKAGDPCRIIRLDRRIV</sequence>
<dbReference type="STRING" id="414703.SAMN04488125_1125"/>
<keyword evidence="6 11" id="KW-0808">Transferase</keyword>
<dbReference type="NCBIfam" id="TIGR00177">
    <property type="entry name" value="molyb_syn"/>
    <property type="match status" value="1"/>
</dbReference>
<dbReference type="GO" id="GO:0046872">
    <property type="term" value="F:metal ion binding"/>
    <property type="evidence" value="ECO:0007669"/>
    <property type="project" value="UniProtKB-UniRule"/>
</dbReference>
<evidence type="ECO:0000256" key="4">
    <source>
        <dbReference type="ARBA" id="ARBA00010763"/>
    </source>
</evidence>
<comment type="cofactor">
    <cofactor evidence="1 11">
        <name>Mg(2+)</name>
        <dbReference type="ChEBI" id="CHEBI:18420"/>
    </cofactor>
</comment>
<dbReference type="SUPFAM" id="SSF63867">
    <property type="entry name" value="MoeA C-terminal domain-like"/>
    <property type="match status" value="1"/>
</dbReference>
<dbReference type="GO" id="GO:0005829">
    <property type="term" value="C:cytosol"/>
    <property type="evidence" value="ECO:0007669"/>
    <property type="project" value="TreeGrafter"/>
</dbReference>
<evidence type="ECO:0000259" key="12">
    <source>
        <dbReference type="SMART" id="SM00852"/>
    </source>
</evidence>
<dbReference type="SMART" id="SM00852">
    <property type="entry name" value="MoCF_biosynth"/>
    <property type="match status" value="1"/>
</dbReference>
<protein>
    <recommendedName>
        <fullName evidence="11">Molybdopterin molybdenumtransferase</fullName>
        <ecNumber evidence="11">2.10.1.1</ecNumber>
    </recommendedName>
</protein>
<dbReference type="InterPro" id="IPR001453">
    <property type="entry name" value="MoaB/Mog_dom"/>
</dbReference>
<dbReference type="PROSITE" id="PS01079">
    <property type="entry name" value="MOCF_BIOSYNTHESIS_2"/>
    <property type="match status" value="1"/>
</dbReference>
<dbReference type="Pfam" id="PF03454">
    <property type="entry name" value="MoeA_C"/>
    <property type="match status" value="1"/>
</dbReference>
<evidence type="ECO:0000256" key="9">
    <source>
        <dbReference type="ARBA" id="ARBA00023150"/>
    </source>
</evidence>
<dbReference type="InterPro" id="IPR005110">
    <property type="entry name" value="MoeA_linker/N"/>
</dbReference>
<proteinExistence type="inferred from homology"/>
<dbReference type="Gene3D" id="2.40.340.10">
    <property type="entry name" value="MoeA, C-terminal, domain IV"/>
    <property type="match status" value="1"/>
</dbReference>
<dbReference type="FunFam" id="3.40.980.10:FF:000004">
    <property type="entry name" value="Molybdopterin molybdenumtransferase"/>
    <property type="match status" value="1"/>
</dbReference>
<dbReference type="PANTHER" id="PTHR10192">
    <property type="entry name" value="MOLYBDOPTERIN BIOSYNTHESIS PROTEIN"/>
    <property type="match status" value="1"/>
</dbReference>
<keyword evidence="8 11" id="KW-0460">Magnesium</keyword>
<comment type="similarity">
    <text evidence="4 11">Belongs to the MoeA family.</text>
</comment>
<dbReference type="EMBL" id="FOSV01000012">
    <property type="protein sequence ID" value="SFL28452.1"/>
    <property type="molecule type" value="Genomic_DNA"/>
</dbReference>
<evidence type="ECO:0000256" key="7">
    <source>
        <dbReference type="ARBA" id="ARBA00022723"/>
    </source>
</evidence>
<evidence type="ECO:0000256" key="5">
    <source>
        <dbReference type="ARBA" id="ARBA00022505"/>
    </source>
</evidence>
<dbReference type="RefSeq" id="WP_091947673.1">
    <property type="nucleotide sequence ID" value="NZ_FOSV01000012.1"/>
</dbReference>
<comment type="catalytic activity">
    <reaction evidence="10">
        <text>adenylyl-molybdopterin + molybdate = Mo-molybdopterin + AMP + H(+)</text>
        <dbReference type="Rhea" id="RHEA:35047"/>
        <dbReference type="ChEBI" id="CHEBI:15378"/>
        <dbReference type="ChEBI" id="CHEBI:36264"/>
        <dbReference type="ChEBI" id="CHEBI:62727"/>
        <dbReference type="ChEBI" id="CHEBI:71302"/>
        <dbReference type="ChEBI" id="CHEBI:456215"/>
        <dbReference type="EC" id="2.10.1.1"/>
    </reaction>
</comment>
<dbReference type="FunFam" id="2.170.190.11:FF:000001">
    <property type="entry name" value="Molybdopterin molybdenumtransferase"/>
    <property type="match status" value="1"/>
</dbReference>
<dbReference type="InterPro" id="IPR036425">
    <property type="entry name" value="MoaB/Mog-like_dom_sf"/>
</dbReference>
<dbReference type="Pfam" id="PF03453">
    <property type="entry name" value="MoeA_N"/>
    <property type="match status" value="1"/>
</dbReference>
<dbReference type="Pfam" id="PF00994">
    <property type="entry name" value="MoCF_biosynth"/>
    <property type="match status" value="1"/>
</dbReference>
<keyword evidence="9 11" id="KW-0501">Molybdenum cofactor biosynthesis</keyword>
<evidence type="ECO:0000256" key="2">
    <source>
        <dbReference type="ARBA" id="ARBA00002901"/>
    </source>
</evidence>
<dbReference type="SUPFAM" id="SSF63882">
    <property type="entry name" value="MoeA N-terminal region -like"/>
    <property type="match status" value="1"/>
</dbReference>
<gene>
    <name evidence="13" type="ORF">SAMN04488125_1125</name>
</gene>
<dbReference type="AlphaFoldDB" id="A0A1I4GEH1"/>
<dbReference type="InterPro" id="IPR008284">
    <property type="entry name" value="MoCF_biosynth_CS"/>
</dbReference>
<evidence type="ECO:0000313" key="13">
    <source>
        <dbReference type="EMBL" id="SFL28452.1"/>
    </source>
</evidence>
<keyword evidence="5 11" id="KW-0500">Molybdenum</keyword>
<dbReference type="Gene3D" id="2.170.190.11">
    <property type="entry name" value="Molybdopterin biosynthesis moea protein, domain 3"/>
    <property type="match status" value="1"/>
</dbReference>
<dbReference type="SUPFAM" id="SSF53218">
    <property type="entry name" value="Molybdenum cofactor biosynthesis proteins"/>
    <property type="match status" value="1"/>
</dbReference>
<accession>A0A1I4GEH1</accession>
<dbReference type="EC" id="2.10.1.1" evidence="11"/>
<evidence type="ECO:0000256" key="1">
    <source>
        <dbReference type="ARBA" id="ARBA00001946"/>
    </source>
</evidence>
<dbReference type="Gene3D" id="3.40.980.10">
    <property type="entry name" value="MoaB/Mog-like domain"/>
    <property type="match status" value="1"/>
</dbReference>
<keyword evidence="7 11" id="KW-0479">Metal-binding</keyword>
<keyword evidence="14" id="KW-1185">Reference proteome</keyword>
<evidence type="ECO:0000256" key="10">
    <source>
        <dbReference type="ARBA" id="ARBA00047317"/>
    </source>
</evidence>
<name>A0A1I4GEH1_9HYPH</name>
<dbReference type="GO" id="GO:0006777">
    <property type="term" value="P:Mo-molybdopterin cofactor biosynthetic process"/>
    <property type="evidence" value="ECO:0007669"/>
    <property type="project" value="UniProtKB-UniRule"/>
</dbReference>
<evidence type="ECO:0000256" key="6">
    <source>
        <dbReference type="ARBA" id="ARBA00022679"/>
    </source>
</evidence>
<dbReference type="PANTHER" id="PTHR10192:SF5">
    <property type="entry name" value="GEPHYRIN"/>
    <property type="match status" value="1"/>
</dbReference>
<comment type="function">
    <text evidence="2 11">Catalyzes the insertion of molybdate into adenylated molybdopterin with the concomitant release of AMP.</text>
</comment>
<dbReference type="NCBIfam" id="NF045515">
    <property type="entry name" value="Glp_gephyrin"/>
    <property type="match status" value="1"/>
</dbReference>
<feature type="domain" description="MoaB/Mog" evidence="12">
    <location>
        <begin position="178"/>
        <end position="317"/>
    </location>
</feature>
<evidence type="ECO:0000256" key="11">
    <source>
        <dbReference type="RuleBase" id="RU365090"/>
    </source>
</evidence>
<dbReference type="InterPro" id="IPR036688">
    <property type="entry name" value="MoeA_C_domain_IV_sf"/>
</dbReference>
<dbReference type="InterPro" id="IPR036135">
    <property type="entry name" value="MoeA_linker/N_sf"/>
</dbReference>
<dbReference type="CDD" id="cd00887">
    <property type="entry name" value="MoeA"/>
    <property type="match status" value="1"/>
</dbReference>
<evidence type="ECO:0000256" key="3">
    <source>
        <dbReference type="ARBA" id="ARBA00005046"/>
    </source>
</evidence>
<dbReference type="UniPathway" id="UPA00344"/>
<dbReference type="InterPro" id="IPR038987">
    <property type="entry name" value="MoeA-like"/>
</dbReference>
<evidence type="ECO:0000256" key="8">
    <source>
        <dbReference type="ARBA" id="ARBA00022842"/>
    </source>
</evidence>
<dbReference type="Gene3D" id="3.90.105.10">
    <property type="entry name" value="Molybdopterin biosynthesis moea protein, domain 2"/>
    <property type="match status" value="1"/>
</dbReference>
<comment type="pathway">
    <text evidence="3 11">Cofactor biosynthesis; molybdopterin biosynthesis.</text>
</comment>
<reference evidence="14" key="1">
    <citation type="submission" date="2016-10" db="EMBL/GenBank/DDBJ databases">
        <authorList>
            <person name="Varghese N."/>
            <person name="Submissions S."/>
        </authorList>
    </citation>
    <scope>NUCLEOTIDE SEQUENCE [LARGE SCALE GENOMIC DNA]</scope>
    <source>
        <strain evidence="14">CGMCC 1.6474</strain>
    </source>
</reference>
<dbReference type="Proteomes" id="UP000198804">
    <property type="component" value="Unassembled WGS sequence"/>
</dbReference>